<sequence>MLTTLLKQDLFFYVLFGFVIIFSLKIYSESELFNLKCIIATKDGHKYCVRNRVYIKEAANLLAKTTNNATEFVNKLYEKYPNDARVKRLKEGFNPKKVQETLPTSELTAYSENKGEKLAFCLSKTKHSETLIDESTLMFVYFHELSHVMSVSVGHKKEFWDNFKFILTEAKKMNMYNPVNYKKKNQPYCGMSISDNPYYDI</sequence>
<dbReference type="Pfam" id="PF08325">
    <property type="entry name" value="WLM"/>
    <property type="match status" value="1"/>
</dbReference>
<protein>
    <recommendedName>
        <fullName evidence="2">WLM domain-containing protein</fullName>
    </recommendedName>
</protein>
<organism evidence="3">
    <name type="scientific">viral metagenome</name>
    <dbReference type="NCBI Taxonomy" id="1070528"/>
    <lineage>
        <taxon>unclassified sequences</taxon>
        <taxon>metagenomes</taxon>
        <taxon>organismal metagenomes</taxon>
    </lineage>
</organism>
<keyword evidence="1" id="KW-1133">Transmembrane helix</keyword>
<dbReference type="AlphaFoldDB" id="A0A6C0IP07"/>
<dbReference type="InterPro" id="IPR013536">
    <property type="entry name" value="WLM_dom"/>
</dbReference>
<accession>A0A6C0IP07</accession>
<name>A0A6C0IP07_9ZZZZ</name>
<proteinExistence type="predicted"/>
<evidence type="ECO:0000259" key="2">
    <source>
        <dbReference type="Pfam" id="PF08325"/>
    </source>
</evidence>
<feature type="domain" description="WLM" evidence="2">
    <location>
        <begin position="90"/>
        <end position="183"/>
    </location>
</feature>
<dbReference type="EMBL" id="MN740209">
    <property type="protein sequence ID" value="QHT93627.1"/>
    <property type="molecule type" value="Genomic_DNA"/>
</dbReference>
<evidence type="ECO:0000313" key="3">
    <source>
        <dbReference type="EMBL" id="QHT93627.1"/>
    </source>
</evidence>
<feature type="transmembrane region" description="Helical" evidence="1">
    <location>
        <begin position="10"/>
        <end position="28"/>
    </location>
</feature>
<reference evidence="3" key="1">
    <citation type="journal article" date="2020" name="Nature">
        <title>Giant virus diversity and host interactions through global metagenomics.</title>
        <authorList>
            <person name="Schulz F."/>
            <person name="Roux S."/>
            <person name="Paez-Espino D."/>
            <person name="Jungbluth S."/>
            <person name="Walsh D.A."/>
            <person name="Denef V.J."/>
            <person name="McMahon K.D."/>
            <person name="Konstantinidis K.T."/>
            <person name="Eloe-Fadrosh E.A."/>
            <person name="Kyrpides N.C."/>
            <person name="Woyke T."/>
        </authorList>
    </citation>
    <scope>NUCLEOTIDE SEQUENCE</scope>
    <source>
        <strain evidence="3">GVMAG-M-3300024252-29</strain>
    </source>
</reference>
<keyword evidence="1" id="KW-0472">Membrane</keyword>
<keyword evidence="1" id="KW-0812">Transmembrane</keyword>
<evidence type="ECO:0000256" key="1">
    <source>
        <dbReference type="SAM" id="Phobius"/>
    </source>
</evidence>